<dbReference type="EMBL" id="JANBPT010000514">
    <property type="protein sequence ID" value="KAJ1918161.1"/>
    <property type="molecule type" value="Genomic_DNA"/>
</dbReference>
<dbReference type="Gene3D" id="2.70.98.30">
    <property type="entry name" value="Golgi alpha-mannosidase II, domain 4"/>
    <property type="match status" value="1"/>
</dbReference>
<dbReference type="PANTHER" id="PTHR31983">
    <property type="entry name" value="ENDO-1,3(4)-BETA-GLUCANASE 1"/>
    <property type="match status" value="1"/>
</dbReference>
<organism evidence="2 3">
    <name type="scientific">Tieghemiomyces parasiticus</name>
    <dbReference type="NCBI Taxonomy" id="78921"/>
    <lineage>
        <taxon>Eukaryota</taxon>
        <taxon>Fungi</taxon>
        <taxon>Fungi incertae sedis</taxon>
        <taxon>Zoopagomycota</taxon>
        <taxon>Kickxellomycotina</taxon>
        <taxon>Dimargaritomycetes</taxon>
        <taxon>Dimargaritales</taxon>
        <taxon>Dimargaritaceae</taxon>
        <taxon>Tieghemiomyces</taxon>
    </lineage>
</organism>
<dbReference type="Proteomes" id="UP001150569">
    <property type="component" value="Unassembled WGS sequence"/>
</dbReference>
<reference evidence="2" key="1">
    <citation type="submission" date="2022-07" db="EMBL/GenBank/DDBJ databases">
        <title>Phylogenomic reconstructions and comparative analyses of Kickxellomycotina fungi.</title>
        <authorList>
            <person name="Reynolds N.K."/>
            <person name="Stajich J.E."/>
            <person name="Barry K."/>
            <person name="Grigoriev I.V."/>
            <person name="Crous P."/>
            <person name="Smith M.E."/>
        </authorList>
    </citation>
    <scope>NUCLEOTIDE SEQUENCE</scope>
    <source>
        <strain evidence="2">RSA 861</strain>
    </source>
</reference>
<protein>
    <recommendedName>
        <fullName evidence="1">Glycosyl hydrolase family 81 N-terminal domain-containing protein</fullName>
    </recommendedName>
</protein>
<dbReference type="AlphaFoldDB" id="A0A9W8A350"/>
<name>A0A9W8A350_9FUNG</name>
<dbReference type="Pfam" id="PF03639">
    <property type="entry name" value="Glyco_hydro_81"/>
    <property type="match status" value="1"/>
</dbReference>
<dbReference type="GO" id="GO:0052861">
    <property type="term" value="F:endo-1,3(4)-beta-glucanase activity"/>
    <property type="evidence" value="ECO:0007669"/>
    <property type="project" value="InterPro"/>
</dbReference>
<keyword evidence="3" id="KW-1185">Reference proteome</keyword>
<proteinExistence type="predicted"/>
<dbReference type="OrthoDB" id="4473401at2759"/>
<feature type="domain" description="Glycosyl hydrolase family 81 N-terminal" evidence="1">
    <location>
        <begin position="96"/>
        <end position="287"/>
    </location>
</feature>
<evidence type="ECO:0000259" key="1">
    <source>
        <dbReference type="Pfam" id="PF03639"/>
    </source>
</evidence>
<sequence>MEFSYDHFQHTPGSNQCKESTTDWLARHHTWSATFAGAPVTYGRQYDPASAAIGVLSPTTLQWYKTQYPLESAFLVNYALALYRHRQKATGPTTSLPVVRVPLVKGSPYLTWELDNATLSLKASAGIAYSIPTPTFTLVTLETGEEWMVFHFAADGLPIPATVQGSTVILDGRTKLSVVRVAYLPPSPSGGTNSHLSVLLDRHARAYPVAVRFRSSRSDDQTVMEHRYNTRILTGRCETSPQVPELLMLAHPHYARYLAKQAWNGMPGYHSSKGDMIAVVGQHWVYAPDSLLWTGGEQGTRDLKRQVFETLASLRAVEPELWTQGPEVYRRCFELLMGYHDEAPQGMLIAVNQGNDASPPSPRRPPPAWETVIDACRQLIDDSLNQAGTWPVSTASPGHQSLLVLAVGLSCHDDVDYCRDAAAHFAVFEQWSSAALPPYLRWRLYSPDLVHANLQHPPLDAGGDGSFNFDPYNWHVMSPDSTARCPKPPQQPYGLDPGSVTGSVLTLYGLQVYYTAIGGWYQRLGGVNEEVFPVSMRAAMDLADENFVARYDVLNDGIYAVAYAVQIPLRMQLEAVAYYIGSGLAGWFPAAR</sequence>
<dbReference type="InterPro" id="IPR040451">
    <property type="entry name" value="GH81_N"/>
</dbReference>
<evidence type="ECO:0000313" key="2">
    <source>
        <dbReference type="EMBL" id="KAJ1918161.1"/>
    </source>
</evidence>
<dbReference type="InterPro" id="IPR005200">
    <property type="entry name" value="Endo-beta-glucanase"/>
</dbReference>
<accession>A0A9W8A350</accession>
<gene>
    <name evidence="2" type="ORF">IWQ60_007572</name>
</gene>
<dbReference type="PANTHER" id="PTHR31983:SF0">
    <property type="entry name" value="GLUCAN ENDO-1,3-BETA-D-GLUCOSIDASE 2"/>
    <property type="match status" value="1"/>
</dbReference>
<evidence type="ECO:0000313" key="3">
    <source>
        <dbReference type="Proteomes" id="UP001150569"/>
    </source>
</evidence>
<comment type="caution">
    <text evidence="2">The sequence shown here is derived from an EMBL/GenBank/DDBJ whole genome shotgun (WGS) entry which is preliminary data.</text>
</comment>